<dbReference type="SMART" id="SM00015">
    <property type="entry name" value="IQ"/>
    <property type="match status" value="3"/>
</dbReference>
<feature type="compositionally biased region" description="Low complexity" evidence="4">
    <location>
        <begin position="537"/>
        <end position="546"/>
    </location>
</feature>
<feature type="region of interest" description="Disordered" evidence="4">
    <location>
        <begin position="280"/>
        <end position="381"/>
    </location>
</feature>
<organism evidence="6">
    <name type="scientific">Manihot esculenta</name>
    <name type="common">Cassava</name>
    <name type="synonym">Jatropha manihot</name>
    <dbReference type="NCBI Taxonomy" id="3983"/>
    <lineage>
        <taxon>Eukaryota</taxon>
        <taxon>Viridiplantae</taxon>
        <taxon>Streptophyta</taxon>
        <taxon>Embryophyta</taxon>
        <taxon>Tracheophyta</taxon>
        <taxon>Spermatophyta</taxon>
        <taxon>Magnoliopsida</taxon>
        <taxon>eudicotyledons</taxon>
        <taxon>Gunneridae</taxon>
        <taxon>Pentapetalae</taxon>
        <taxon>rosids</taxon>
        <taxon>fabids</taxon>
        <taxon>Malpighiales</taxon>
        <taxon>Euphorbiaceae</taxon>
        <taxon>Crotonoideae</taxon>
        <taxon>Manihoteae</taxon>
        <taxon>Manihot</taxon>
    </lineage>
</organism>
<dbReference type="Pfam" id="PF13178">
    <property type="entry name" value="DUF4005"/>
    <property type="match status" value="1"/>
</dbReference>
<dbReference type="Pfam" id="PF00612">
    <property type="entry name" value="IQ"/>
    <property type="match status" value="3"/>
</dbReference>
<feature type="compositionally biased region" description="Basic and acidic residues" evidence="4">
    <location>
        <begin position="547"/>
        <end position="563"/>
    </location>
</feature>
<sequence length="563" mass="62024">MGKSPGKWIKSLILGKKSSKSKLSRENDVSKSADKGEVLISSEAPVTDTTVEHSTISQLAPAIGARSGADSEHVAAANLQNEGLQNEIFTFSFAQRDENAEEGTKVGSEEDPERIRHETAITKAQAAVRGYLARRAFRTLKGIIRLQALIRGHLVRRQAIATLHCLHAIVKFQALVRGQKVRCSTVGIEVQKACNIGKVQGAICSDSSGIPASTPLEKLMKNVFVQKLLASLPGEIPLSVHCSSVEPNSSWEWLERWTRSHCQESQLQPKINSEYVGVKKVESEQRKQKRSVRKVPRANSENSSGRSTKVSERPKHNPRKLPSHPMDLVQEHPQNEFEKVNRNVRKASDSTKDARERLVDSGKPKRNMKSSTAATPEVSESANGMAEVVMKESDDDTSPKHIAVAGALQEHHDLDLQPMSNNSKVRDAQGTIKQSNPKDYHTGNENQKISDRRASFPPNIENQENGIHNTPKVPSYMAPTESARAKLRGQGSPRFSQDAIENIGTTRRHSLPTSTSGKFPSMSPRVQKLVHSAGKGVTRSDVSLSSSRDDTVSDKVIKAEWRR</sequence>
<dbReference type="GO" id="GO:0005516">
    <property type="term" value="F:calmodulin binding"/>
    <property type="evidence" value="ECO:0007669"/>
    <property type="project" value="UniProtKB-KW"/>
</dbReference>
<gene>
    <name evidence="6" type="ORF">MANES_05G098200</name>
</gene>
<evidence type="ECO:0000256" key="4">
    <source>
        <dbReference type="SAM" id="MobiDB-lite"/>
    </source>
</evidence>
<proteinExistence type="inferred from homology"/>
<feature type="domain" description="DUF4005" evidence="5">
    <location>
        <begin position="467"/>
        <end position="538"/>
    </location>
</feature>
<dbReference type="AlphaFoldDB" id="A0A2C9VUW7"/>
<protein>
    <recommendedName>
        <fullName evidence="5">DUF4005 domain-containing protein</fullName>
    </recommendedName>
</protein>
<feature type="region of interest" description="Disordered" evidence="4">
    <location>
        <begin position="529"/>
        <end position="563"/>
    </location>
</feature>
<evidence type="ECO:0000256" key="3">
    <source>
        <dbReference type="ARBA" id="ARBA00024378"/>
    </source>
</evidence>
<feature type="compositionally biased region" description="Basic residues" evidence="4">
    <location>
        <begin position="287"/>
        <end position="296"/>
    </location>
</feature>
<evidence type="ECO:0000256" key="2">
    <source>
        <dbReference type="ARBA" id="ARBA00024341"/>
    </source>
</evidence>
<dbReference type="Gene3D" id="1.20.5.190">
    <property type="match status" value="1"/>
</dbReference>
<dbReference type="EMBL" id="CM004391">
    <property type="protein sequence ID" value="OAY49974.1"/>
    <property type="molecule type" value="Genomic_DNA"/>
</dbReference>
<dbReference type="InterPro" id="IPR000048">
    <property type="entry name" value="IQ_motif_EF-hand-BS"/>
</dbReference>
<name>A0A2C9VUW7_MANES</name>
<evidence type="ECO:0000256" key="1">
    <source>
        <dbReference type="ARBA" id="ARBA00022860"/>
    </source>
</evidence>
<evidence type="ECO:0000259" key="5">
    <source>
        <dbReference type="Pfam" id="PF13178"/>
    </source>
</evidence>
<dbReference type="STRING" id="3983.A0A2C9VUW7"/>
<dbReference type="PROSITE" id="PS50096">
    <property type="entry name" value="IQ"/>
    <property type="match status" value="2"/>
</dbReference>
<feature type="region of interest" description="Disordered" evidence="4">
    <location>
        <begin position="428"/>
        <end position="451"/>
    </location>
</feature>
<evidence type="ECO:0000313" key="6">
    <source>
        <dbReference type="EMBL" id="OAY49974.1"/>
    </source>
</evidence>
<feature type="compositionally biased region" description="Basic and acidic residues" evidence="4">
    <location>
        <begin position="436"/>
        <end position="451"/>
    </location>
</feature>
<feature type="compositionally biased region" description="Polar residues" evidence="4">
    <location>
        <begin position="369"/>
        <end position="381"/>
    </location>
</feature>
<reference evidence="6" key="1">
    <citation type="submission" date="2016-02" db="EMBL/GenBank/DDBJ databases">
        <title>WGS assembly of Manihot esculenta.</title>
        <authorList>
            <person name="Bredeson J.V."/>
            <person name="Prochnik S.E."/>
            <person name="Lyons J.B."/>
            <person name="Schmutz J."/>
            <person name="Grimwood J."/>
            <person name="Vrebalov J."/>
            <person name="Bart R.S."/>
            <person name="Amuge T."/>
            <person name="Ferguson M.E."/>
            <person name="Green R."/>
            <person name="Putnam N."/>
            <person name="Stites J."/>
            <person name="Rounsley S."/>
            <person name="Rokhsar D.S."/>
        </authorList>
    </citation>
    <scope>NUCLEOTIDE SEQUENCE [LARGE SCALE GENOMIC DNA]</scope>
    <source>
        <tissue evidence="6">Leaf</tissue>
    </source>
</reference>
<dbReference type="PANTHER" id="PTHR32295">
    <property type="entry name" value="IQ-DOMAIN 5-RELATED"/>
    <property type="match status" value="1"/>
</dbReference>
<accession>A0A2C9VUW7</accession>
<comment type="subunit">
    <text evidence="3">Binds to multiple calmodulin (CaM) in the presence of Ca(2+) and CaM-like proteins.</text>
</comment>
<dbReference type="PANTHER" id="PTHR32295:SF269">
    <property type="entry name" value="PROTEIN IQ-DOMAIN 28"/>
    <property type="match status" value="1"/>
</dbReference>
<comment type="similarity">
    <text evidence="2">Belongs to the IQD family.</text>
</comment>
<feature type="compositionally biased region" description="Polar residues" evidence="4">
    <location>
        <begin position="299"/>
        <end position="308"/>
    </location>
</feature>
<feature type="compositionally biased region" description="Basic and acidic residues" evidence="4">
    <location>
        <begin position="329"/>
        <end position="363"/>
    </location>
</feature>
<dbReference type="InterPro" id="IPR025064">
    <property type="entry name" value="DUF4005"/>
</dbReference>
<keyword evidence="1" id="KW-0112">Calmodulin-binding</keyword>